<dbReference type="InterPro" id="IPR012902">
    <property type="entry name" value="N_methyl_site"/>
</dbReference>
<evidence type="ECO:0000256" key="2">
    <source>
        <dbReference type="ARBA" id="ARBA00021549"/>
    </source>
</evidence>
<protein>
    <recommendedName>
        <fullName evidence="2">Type II secretion system protein H</fullName>
    </recommendedName>
    <alternativeName>
        <fullName evidence="10">General secretion pathway protein H</fullName>
    </alternativeName>
</protein>
<dbReference type="GO" id="GO:0015628">
    <property type="term" value="P:protein secretion by the type II secretion system"/>
    <property type="evidence" value="ECO:0007669"/>
    <property type="project" value="InterPro"/>
</dbReference>
<evidence type="ECO:0000256" key="3">
    <source>
        <dbReference type="ARBA" id="ARBA00022475"/>
    </source>
</evidence>
<dbReference type="AlphaFoldDB" id="A0AAW6PEP6"/>
<reference evidence="13" key="1">
    <citation type="submission" date="2023-03" db="EMBL/GenBank/DDBJ databases">
        <title>Draft assemblies of triclosan tolerant bacteria isolated from returned activated sludge.</title>
        <authorList>
            <person name="Van Hamelsveld S."/>
        </authorList>
    </citation>
    <scope>NUCLEOTIDE SEQUENCE</scope>
    <source>
        <strain evidence="13">GW210015_S63</strain>
    </source>
</reference>
<keyword evidence="6 11" id="KW-0812">Transmembrane</keyword>
<gene>
    <name evidence="13" type="ORF">P3W55_23945</name>
</gene>
<feature type="transmembrane region" description="Helical" evidence="11">
    <location>
        <begin position="46"/>
        <end position="71"/>
    </location>
</feature>
<dbReference type="InterPro" id="IPR045584">
    <property type="entry name" value="Pilin-like"/>
</dbReference>
<evidence type="ECO:0000313" key="14">
    <source>
        <dbReference type="Proteomes" id="UP001220662"/>
    </source>
</evidence>
<dbReference type="Gene3D" id="3.55.40.10">
    <property type="entry name" value="minor pseudopilin epsh domain"/>
    <property type="match status" value="1"/>
</dbReference>
<dbReference type="InterPro" id="IPR022346">
    <property type="entry name" value="T2SS_GspH"/>
</dbReference>
<keyword evidence="3" id="KW-1003">Cell membrane</keyword>
<evidence type="ECO:0000256" key="8">
    <source>
        <dbReference type="ARBA" id="ARBA00023136"/>
    </source>
</evidence>
<dbReference type="RefSeq" id="WP_276215685.1">
    <property type="nucleotide sequence ID" value="NZ_JARJLR010000401.1"/>
</dbReference>
<dbReference type="PROSITE" id="PS00409">
    <property type="entry name" value="PROKAR_NTER_METHYL"/>
    <property type="match status" value="1"/>
</dbReference>
<comment type="caution">
    <text evidence="13">The sequence shown here is derived from an EMBL/GenBank/DDBJ whole genome shotgun (WGS) entry which is preliminary data.</text>
</comment>
<name>A0AAW6PEP6_9PSED</name>
<dbReference type="GO" id="GO:0015627">
    <property type="term" value="C:type II protein secretion system complex"/>
    <property type="evidence" value="ECO:0007669"/>
    <property type="project" value="InterPro"/>
</dbReference>
<evidence type="ECO:0000256" key="9">
    <source>
        <dbReference type="ARBA" id="ARBA00025772"/>
    </source>
</evidence>
<proteinExistence type="inferred from homology"/>
<dbReference type="Pfam" id="PF12019">
    <property type="entry name" value="GspH"/>
    <property type="match status" value="1"/>
</dbReference>
<comment type="subcellular location">
    <subcellularLocation>
        <location evidence="1">Cell inner membrane</location>
        <topology evidence="1">Single-pass membrane protein</topology>
    </subcellularLocation>
</comment>
<dbReference type="EMBL" id="JARJLR010000401">
    <property type="protein sequence ID" value="MDF3844773.1"/>
    <property type="molecule type" value="Genomic_DNA"/>
</dbReference>
<evidence type="ECO:0000259" key="12">
    <source>
        <dbReference type="Pfam" id="PF12019"/>
    </source>
</evidence>
<keyword evidence="7 11" id="KW-1133">Transmembrane helix</keyword>
<accession>A0AAW6PEP6</accession>
<evidence type="ECO:0000256" key="6">
    <source>
        <dbReference type="ARBA" id="ARBA00022692"/>
    </source>
</evidence>
<dbReference type="Pfam" id="PF07963">
    <property type="entry name" value="N_methyl"/>
    <property type="match status" value="1"/>
</dbReference>
<keyword evidence="4" id="KW-0488">Methylation</keyword>
<feature type="domain" description="General secretion pathway GspH" evidence="12">
    <location>
        <begin position="79"/>
        <end position="172"/>
    </location>
</feature>
<evidence type="ECO:0000256" key="5">
    <source>
        <dbReference type="ARBA" id="ARBA00022519"/>
    </source>
</evidence>
<keyword evidence="5" id="KW-0997">Cell inner membrane</keyword>
<evidence type="ECO:0000256" key="4">
    <source>
        <dbReference type="ARBA" id="ARBA00022481"/>
    </source>
</evidence>
<evidence type="ECO:0000256" key="10">
    <source>
        <dbReference type="ARBA" id="ARBA00030775"/>
    </source>
</evidence>
<dbReference type="SUPFAM" id="SSF54523">
    <property type="entry name" value="Pili subunits"/>
    <property type="match status" value="1"/>
</dbReference>
<evidence type="ECO:0000313" key="13">
    <source>
        <dbReference type="EMBL" id="MDF3844773.1"/>
    </source>
</evidence>
<dbReference type="NCBIfam" id="TIGR02532">
    <property type="entry name" value="IV_pilin_GFxxxE"/>
    <property type="match status" value="1"/>
</dbReference>
<organism evidence="13 14">
    <name type="scientific">Pseudomonas citronellolis</name>
    <dbReference type="NCBI Taxonomy" id="53408"/>
    <lineage>
        <taxon>Bacteria</taxon>
        <taxon>Pseudomonadati</taxon>
        <taxon>Pseudomonadota</taxon>
        <taxon>Gammaproteobacteria</taxon>
        <taxon>Pseudomonadales</taxon>
        <taxon>Pseudomonadaceae</taxon>
        <taxon>Pseudomonas</taxon>
    </lineage>
</organism>
<sequence>MTGHRAFCIGHPTKRDISHTNWQHFLQDKLEECAMLRPKEMAGFTLIELMIVVALLVIFATIALPSFSYLIKTNRTQSAASELASLLQYARAEAVTRNVDITAAASSGAWTVSQGNTVLRQLDSQQSTLSILPATASVTFYPNGTASANTNIYICNDGDAATGYQLTVSVAGQVRLWPRGTSDAGEALGSCGS</sequence>
<keyword evidence="8 11" id="KW-0472">Membrane</keyword>
<evidence type="ECO:0000256" key="7">
    <source>
        <dbReference type="ARBA" id="ARBA00022989"/>
    </source>
</evidence>
<evidence type="ECO:0000256" key="1">
    <source>
        <dbReference type="ARBA" id="ARBA00004377"/>
    </source>
</evidence>
<dbReference type="Proteomes" id="UP001220662">
    <property type="component" value="Unassembled WGS sequence"/>
</dbReference>
<dbReference type="GO" id="GO:0005886">
    <property type="term" value="C:plasma membrane"/>
    <property type="evidence" value="ECO:0007669"/>
    <property type="project" value="UniProtKB-SubCell"/>
</dbReference>
<evidence type="ECO:0000256" key="11">
    <source>
        <dbReference type="SAM" id="Phobius"/>
    </source>
</evidence>
<comment type="similarity">
    <text evidence="9">Belongs to the GSP H family.</text>
</comment>